<keyword evidence="1" id="KW-0812">Transmembrane</keyword>
<evidence type="ECO:0000256" key="1">
    <source>
        <dbReference type="SAM" id="Phobius"/>
    </source>
</evidence>
<dbReference type="Gene3D" id="2.160.20.80">
    <property type="entry name" value="E3 ubiquitin-protein ligase SopA"/>
    <property type="match status" value="3"/>
</dbReference>
<gene>
    <name evidence="2" type="ORF">H6G94_16945</name>
</gene>
<sequence length="747" mass="82263">MSKNHAGETLRGRPFSVRANLKGANFCKATLRGVNFKGLDLSESNFTNADIRGADFTGAILQGANFTGARAGLQKRWIASQFIILMLPLVIFSFAVGVTSWVLAGSSYITLFLGAIFAGVAYQIPFASELYLFIPIIVTLAVNAIVLITIIRQGFTSKAFATITTLMVTTVTVVVTISIAIAVIFIIQYIQNTNIQDKINNPNTFTDGEAVLFSIIISFLFGFVVLIAFTVTIASAVAVTVVFAAATAAVATIAVGFPLRLIDTIITLAIVSSKLDITVLPVCLVVWVGTRIAKQSLEGNEKFAIVSNFAINFATIGGTNFYQADLSRANFTNAVLKNTNFRVANLTQVYWKNAQNLDRSRLGNSYLQNPQIRQLVTTLEAQGQNFDRLDFRGINLQEANLRCASFIDTDLSQANLQGADLFEAKLVQTNLDQANLSNAFLTGAYIEDWGITRKTRLDNVQCKYIYLKLPTKGDRDPNRMPPATQGEFGENDFNIFITSVLDTLDLYHRDNINAGLAITILKGLTEDYPVKFELVGLEKRGDEQFVIRLKVFGQTSHFQLQHEYYTRYEQTLPLYDPKKLISNTDAVVEEIIKTVKENPGTRIENLHNQGIVVTGGSVNMTAKENRFINIDGGNYNELDGGNYNELIEGNYIQGNYYAATQQNLIESAAQIQHLLKQLEQSYPSITTSEQMVIAAKAIEQIENDPTLKQRVINAIKEGGLAAFEKAIDNPAGAFIVGAIKGWQEVET</sequence>
<evidence type="ECO:0000313" key="2">
    <source>
        <dbReference type="EMBL" id="MBD2612939.1"/>
    </source>
</evidence>
<feature type="transmembrane region" description="Helical" evidence="1">
    <location>
        <begin position="265"/>
        <end position="288"/>
    </location>
</feature>
<dbReference type="SUPFAM" id="SSF141571">
    <property type="entry name" value="Pentapeptide repeat-like"/>
    <property type="match status" value="2"/>
</dbReference>
<feature type="transmembrane region" description="Helical" evidence="1">
    <location>
        <begin position="210"/>
        <end position="229"/>
    </location>
</feature>
<feature type="transmembrane region" description="Helical" evidence="1">
    <location>
        <begin position="77"/>
        <end position="98"/>
    </location>
</feature>
<accession>A0ABR8HBD2</accession>
<feature type="transmembrane region" description="Helical" evidence="1">
    <location>
        <begin position="130"/>
        <end position="151"/>
    </location>
</feature>
<dbReference type="RefSeq" id="WP_190950346.1">
    <property type="nucleotide sequence ID" value="NZ_JACJTC010000011.1"/>
</dbReference>
<dbReference type="Pfam" id="PF00805">
    <property type="entry name" value="Pentapeptide"/>
    <property type="match status" value="3"/>
</dbReference>
<keyword evidence="3" id="KW-1185">Reference proteome</keyword>
<dbReference type="PANTHER" id="PTHR14136:SF17">
    <property type="entry name" value="BTB_POZ DOMAIN-CONTAINING PROTEIN KCTD9"/>
    <property type="match status" value="1"/>
</dbReference>
<evidence type="ECO:0000313" key="3">
    <source>
        <dbReference type="Proteomes" id="UP000606396"/>
    </source>
</evidence>
<organism evidence="2 3">
    <name type="scientific">Nostoc punctiforme FACHB-252</name>
    <dbReference type="NCBI Taxonomy" id="1357509"/>
    <lineage>
        <taxon>Bacteria</taxon>
        <taxon>Bacillati</taxon>
        <taxon>Cyanobacteriota</taxon>
        <taxon>Cyanophyceae</taxon>
        <taxon>Nostocales</taxon>
        <taxon>Nostocaceae</taxon>
        <taxon>Nostoc</taxon>
    </lineage>
</organism>
<proteinExistence type="predicted"/>
<feature type="transmembrane region" description="Helical" evidence="1">
    <location>
        <begin position="105"/>
        <end position="124"/>
    </location>
</feature>
<keyword evidence="1" id="KW-0472">Membrane</keyword>
<dbReference type="InterPro" id="IPR001646">
    <property type="entry name" value="5peptide_repeat"/>
</dbReference>
<comment type="caution">
    <text evidence="2">The sequence shown here is derived from an EMBL/GenBank/DDBJ whole genome shotgun (WGS) entry which is preliminary data.</text>
</comment>
<dbReference type="PANTHER" id="PTHR14136">
    <property type="entry name" value="BTB_POZ DOMAIN-CONTAINING PROTEIN KCTD9"/>
    <property type="match status" value="1"/>
</dbReference>
<reference evidence="2 3" key="1">
    <citation type="journal article" date="2020" name="ISME J.">
        <title>Comparative genomics reveals insights into cyanobacterial evolution and habitat adaptation.</title>
        <authorList>
            <person name="Chen M.Y."/>
            <person name="Teng W.K."/>
            <person name="Zhao L."/>
            <person name="Hu C.X."/>
            <person name="Zhou Y.K."/>
            <person name="Han B.P."/>
            <person name="Song L.R."/>
            <person name="Shu W.S."/>
        </authorList>
    </citation>
    <scope>NUCLEOTIDE SEQUENCE [LARGE SCALE GENOMIC DNA]</scope>
    <source>
        <strain evidence="2 3">FACHB-252</strain>
    </source>
</reference>
<feature type="transmembrane region" description="Helical" evidence="1">
    <location>
        <begin position="236"/>
        <end position="259"/>
    </location>
</feature>
<feature type="transmembrane region" description="Helical" evidence="1">
    <location>
        <begin position="163"/>
        <end position="190"/>
    </location>
</feature>
<dbReference type="Proteomes" id="UP000606396">
    <property type="component" value="Unassembled WGS sequence"/>
</dbReference>
<name>A0ABR8HBD2_NOSPU</name>
<protein>
    <submittedName>
        <fullName evidence="2">Pentapeptide repeat-containing protein</fullName>
    </submittedName>
</protein>
<dbReference type="EMBL" id="JACJTC010000011">
    <property type="protein sequence ID" value="MBD2612939.1"/>
    <property type="molecule type" value="Genomic_DNA"/>
</dbReference>
<dbReference type="InterPro" id="IPR051082">
    <property type="entry name" value="Pentapeptide-BTB/POZ_domain"/>
</dbReference>
<keyword evidence="1" id="KW-1133">Transmembrane helix</keyword>